<dbReference type="SUPFAM" id="SSF55781">
    <property type="entry name" value="GAF domain-like"/>
    <property type="match status" value="2"/>
</dbReference>
<dbReference type="InterPro" id="IPR000014">
    <property type="entry name" value="PAS"/>
</dbReference>
<dbReference type="GO" id="GO:0016791">
    <property type="term" value="F:phosphatase activity"/>
    <property type="evidence" value="ECO:0007669"/>
    <property type="project" value="TreeGrafter"/>
</dbReference>
<feature type="region of interest" description="Disordered" evidence="2">
    <location>
        <begin position="845"/>
        <end position="874"/>
    </location>
</feature>
<dbReference type="EMBL" id="FOWQ01000011">
    <property type="protein sequence ID" value="SFP94813.1"/>
    <property type="molecule type" value="Genomic_DNA"/>
</dbReference>
<dbReference type="Pfam" id="PF13185">
    <property type="entry name" value="GAF_2"/>
    <property type="match status" value="1"/>
</dbReference>
<dbReference type="NCBIfam" id="TIGR00229">
    <property type="entry name" value="sensory_box"/>
    <property type="match status" value="1"/>
</dbReference>
<dbReference type="PANTHER" id="PTHR43156">
    <property type="entry name" value="STAGE II SPORULATION PROTEIN E-RELATED"/>
    <property type="match status" value="1"/>
</dbReference>
<dbReference type="PROSITE" id="PS50112">
    <property type="entry name" value="PAS"/>
    <property type="match status" value="2"/>
</dbReference>
<dbReference type="Pfam" id="PF08447">
    <property type="entry name" value="PAS_3"/>
    <property type="match status" value="1"/>
</dbReference>
<dbReference type="OrthoDB" id="118142at2"/>
<dbReference type="Gene3D" id="3.60.40.10">
    <property type="entry name" value="PPM-type phosphatase domain"/>
    <property type="match status" value="1"/>
</dbReference>
<dbReference type="AlphaFoldDB" id="A0A1I5UHP2"/>
<name>A0A1I5UHP2_9ACTN</name>
<evidence type="ECO:0000313" key="6">
    <source>
        <dbReference type="Proteomes" id="UP000198857"/>
    </source>
</evidence>
<evidence type="ECO:0000256" key="1">
    <source>
        <dbReference type="ARBA" id="ARBA00022801"/>
    </source>
</evidence>
<dbReference type="Gene3D" id="2.10.70.100">
    <property type="match status" value="1"/>
</dbReference>
<dbReference type="InterPro" id="IPR003018">
    <property type="entry name" value="GAF"/>
</dbReference>
<feature type="domain" description="PAC" evidence="4">
    <location>
        <begin position="265"/>
        <end position="317"/>
    </location>
</feature>
<feature type="domain" description="PAS" evidence="3">
    <location>
        <begin position="311"/>
        <end position="356"/>
    </location>
</feature>
<dbReference type="PROSITE" id="PS50113">
    <property type="entry name" value="PAC"/>
    <property type="match status" value="1"/>
</dbReference>
<dbReference type="Pfam" id="PF07228">
    <property type="entry name" value="SpoIIE"/>
    <property type="match status" value="1"/>
</dbReference>
<gene>
    <name evidence="5" type="ORF">SAMN05660464_0239</name>
</gene>
<dbReference type="Gene3D" id="3.30.450.20">
    <property type="entry name" value="PAS domain"/>
    <property type="match status" value="2"/>
</dbReference>
<dbReference type="InterPro" id="IPR000700">
    <property type="entry name" value="PAS-assoc_C"/>
</dbReference>
<dbReference type="SMART" id="SM00065">
    <property type="entry name" value="GAF"/>
    <property type="match status" value="2"/>
</dbReference>
<dbReference type="InterPro" id="IPR052016">
    <property type="entry name" value="Bact_Sigma-Reg"/>
</dbReference>
<dbReference type="CDD" id="cd00130">
    <property type="entry name" value="PAS"/>
    <property type="match status" value="2"/>
</dbReference>
<evidence type="ECO:0000259" key="4">
    <source>
        <dbReference type="PROSITE" id="PS50113"/>
    </source>
</evidence>
<keyword evidence="1" id="KW-0378">Hydrolase</keyword>
<proteinExistence type="predicted"/>
<dbReference type="InterPro" id="IPR029016">
    <property type="entry name" value="GAF-like_dom_sf"/>
</dbReference>
<dbReference type="SMART" id="SM00331">
    <property type="entry name" value="PP2C_SIG"/>
    <property type="match status" value="1"/>
</dbReference>
<dbReference type="SUPFAM" id="SSF55785">
    <property type="entry name" value="PYP-like sensor domain (PAS domain)"/>
    <property type="match status" value="2"/>
</dbReference>
<dbReference type="Proteomes" id="UP000198857">
    <property type="component" value="Unassembled WGS sequence"/>
</dbReference>
<dbReference type="PANTHER" id="PTHR43156:SF2">
    <property type="entry name" value="STAGE II SPORULATION PROTEIN E"/>
    <property type="match status" value="1"/>
</dbReference>
<dbReference type="SUPFAM" id="SSF81606">
    <property type="entry name" value="PP2C-like"/>
    <property type="match status" value="1"/>
</dbReference>
<evidence type="ECO:0000259" key="3">
    <source>
        <dbReference type="PROSITE" id="PS50112"/>
    </source>
</evidence>
<evidence type="ECO:0000256" key="2">
    <source>
        <dbReference type="SAM" id="MobiDB-lite"/>
    </source>
</evidence>
<evidence type="ECO:0000313" key="5">
    <source>
        <dbReference type="EMBL" id="SFP94813.1"/>
    </source>
</evidence>
<dbReference type="InterPro" id="IPR036457">
    <property type="entry name" value="PPM-type-like_dom_sf"/>
</dbReference>
<feature type="domain" description="PAS" evidence="3">
    <location>
        <begin position="197"/>
        <end position="262"/>
    </location>
</feature>
<dbReference type="Pfam" id="PF01590">
    <property type="entry name" value="GAF"/>
    <property type="match status" value="1"/>
</dbReference>
<dbReference type="InterPro" id="IPR013655">
    <property type="entry name" value="PAS_fold_3"/>
</dbReference>
<keyword evidence="6" id="KW-1185">Reference proteome</keyword>
<accession>A0A1I5UHP2</accession>
<sequence>MRGSVDDTSRPRPGSPVADLRAAAEVLQADRTRSDAARRLRLRDASAALDRIAELAARLLGAPIAQVSLLDDVQVVVSAVGLPPGTVGSETPLEASACAVAAADRTAYAVPDAQADPRVGDLAPVTAGAVGAYLGAPLVDSQGHTVGVLCVVCPAPRPWSDTDVATLRQLADAAVTELELAALTTAYESDRLRWGLAIDAAGIGTFDWDLRTGELTWDARLIEMFGYTPETFGGSIEAFNERLHPDDLPRVTDALQASIAACGDYEAEYRVVWPEGETRWVQARGRTLSDETGSAARVLGAAYDTTAERAADVRVTRVLEAMPAGFYSLDREWRFTHVNAEAERLLGRSRDELLGQVLWTAFPAAINSIFEESYRAAVRTGTPVQFDAHYPAPLNGWYELRAWPSPEGLSVYFLEVTERRRVQDRAERSAQRLALLAQVSAELAGALDAQSATAHLPRLVVPALADWCIVTVVDPDGRPRDVGHWHVDPAARALVERYAAVRLDAMPATSPLMRALLTGEPVMEAAEAVRGLLPPGEARDLLGALTPESGVCLPLRGRDRTLGVMTLYFRRGWAPRDEDLATAQDVADRAGLALDNARLYGQQRALAEGLQRSLLTEPPEPDHAEIAVRYLPAAEAARVGGDWYDAFLQPGGATTLVIGDVVGHDTEAAAAMGQLRGLLRGIATYSDAGPGEVLRGLDASMALLQTRVLATATVARFEQTADELRRGVTRMRWANAGHLPPLVVNPDGSVAELASWRGDLLLGVDPRATREESVVTLDRGATVLLFTDGLIERRDADLDAGMSRLREALRELAGRPLQEMLDEVLERLVDGRPEDDVALVAVRLHRQDRPRPPAAGPNRVPDVVPDDPATPPPV</sequence>
<organism evidence="5 6">
    <name type="scientific">Geodermatophilus dictyosporus</name>
    <dbReference type="NCBI Taxonomy" id="1523247"/>
    <lineage>
        <taxon>Bacteria</taxon>
        <taxon>Bacillati</taxon>
        <taxon>Actinomycetota</taxon>
        <taxon>Actinomycetes</taxon>
        <taxon>Geodermatophilales</taxon>
        <taxon>Geodermatophilaceae</taxon>
        <taxon>Geodermatophilus</taxon>
    </lineage>
</organism>
<dbReference type="Gene3D" id="3.30.450.40">
    <property type="match status" value="2"/>
</dbReference>
<dbReference type="SMART" id="SM00091">
    <property type="entry name" value="PAS"/>
    <property type="match status" value="2"/>
</dbReference>
<dbReference type="InterPro" id="IPR035965">
    <property type="entry name" value="PAS-like_dom_sf"/>
</dbReference>
<dbReference type="InterPro" id="IPR001932">
    <property type="entry name" value="PPM-type_phosphatase-like_dom"/>
</dbReference>
<dbReference type="STRING" id="1523247.SAMN05660464_0239"/>
<dbReference type="Pfam" id="PF08448">
    <property type="entry name" value="PAS_4"/>
    <property type="match status" value="1"/>
</dbReference>
<reference evidence="6" key="1">
    <citation type="submission" date="2016-10" db="EMBL/GenBank/DDBJ databases">
        <authorList>
            <person name="Varghese N."/>
            <person name="Submissions S."/>
        </authorList>
    </citation>
    <scope>NUCLEOTIDE SEQUENCE [LARGE SCALE GENOMIC DNA]</scope>
    <source>
        <strain evidence="6">DSM 44208</strain>
    </source>
</reference>
<dbReference type="InterPro" id="IPR013656">
    <property type="entry name" value="PAS_4"/>
</dbReference>
<protein>
    <submittedName>
        <fullName evidence="5">PAS domain S-box-containing protein</fullName>
    </submittedName>
</protein>